<gene>
    <name evidence="1" type="ORF">ML462_08545</name>
</gene>
<keyword evidence="2" id="KW-1185">Reference proteome</keyword>
<name>A0A9X1V2J6_9FLAO</name>
<dbReference type="InterPro" id="IPR015003">
    <property type="entry name" value="DUF1853"/>
</dbReference>
<proteinExistence type="predicted"/>
<evidence type="ECO:0000313" key="1">
    <source>
        <dbReference type="EMBL" id="MCH4823222.1"/>
    </source>
</evidence>
<comment type="caution">
    <text evidence="1">The sequence shown here is derived from an EMBL/GenBank/DDBJ whole genome shotgun (WGS) entry which is preliminary data.</text>
</comment>
<dbReference type="EMBL" id="JAKVTV010000002">
    <property type="protein sequence ID" value="MCH4823222.1"/>
    <property type="molecule type" value="Genomic_DNA"/>
</dbReference>
<dbReference type="AlphaFoldDB" id="A0A9X1V2J6"/>
<dbReference type="RefSeq" id="WP_240713384.1">
    <property type="nucleotide sequence ID" value="NZ_JAKVTV010000002.1"/>
</dbReference>
<accession>A0A9X1V2J6</accession>
<reference evidence="1" key="1">
    <citation type="submission" date="2022-03" db="EMBL/GenBank/DDBJ databases">
        <title>Gramella crocea sp. nov., isolated from activated sludge of a seafood processing plant.</title>
        <authorList>
            <person name="Zhang X."/>
        </authorList>
    </citation>
    <scope>NUCLEOTIDE SEQUENCE</scope>
    <source>
        <strain evidence="1">YJ019</strain>
    </source>
</reference>
<protein>
    <submittedName>
        <fullName evidence="1">DUF1853 family protein</fullName>
    </submittedName>
</protein>
<evidence type="ECO:0000313" key="2">
    <source>
        <dbReference type="Proteomes" id="UP001139226"/>
    </source>
</evidence>
<dbReference type="Proteomes" id="UP001139226">
    <property type="component" value="Unassembled WGS sequence"/>
</dbReference>
<sequence length="276" mass="32722">MNLPSILDQFQGFLDTPDMHNSRQKNLEAFNFPEINITNELVQDLEALDHPRNSVLGKRMESFFEIAIKHSTRYQLIASNIQVIEEKRTLGELDFLLFDKLTSRPLHVELVYKLYVYDLGFSSEDQGWIGPNRRDSYLEKIDKLKEKQFPLLYRPETLEYLKQLDLSPESVEQQLCFKAQLYSPGSYSTGILKKNNSNCLKGNWYKLEEFLKMEWNENLFLSPPKKFWSCDPAKNSSWISYSELIDEINLMFEKKKAPMVWMKTSSGYYRFFIVWW</sequence>
<organism evidence="1 2">
    <name type="scientific">Christiangramia lutea</name>
    <dbReference type="NCBI Taxonomy" id="1607951"/>
    <lineage>
        <taxon>Bacteria</taxon>
        <taxon>Pseudomonadati</taxon>
        <taxon>Bacteroidota</taxon>
        <taxon>Flavobacteriia</taxon>
        <taxon>Flavobacteriales</taxon>
        <taxon>Flavobacteriaceae</taxon>
        <taxon>Christiangramia</taxon>
    </lineage>
</organism>
<dbReference type="Pfam" id="PF08907">
    <property type="entry name" value="DUF1853"/>
    <property type="match status" value="1"/>
</dbReference>